<feature type="transmembrane region" description="Helical" evidence="8">
    <location>
        <begin position="154"/>
        <end position="176"/>
    </location>
</feature>
<comment type="subcellular location">
    <subcellularLocation>
        <location evidence="1">Cell membrane</location>
        <topology evidence="1">Multi-pass membrane protein</topology>
    </subcellularLocation>
</comment>
<evidence type="ECO:0000256" key="7">
    <source>
        <dbReference type="PIRSR" id="PIRSR604254-1"/>
    </source>
</evidence>
<feature type="binding site" evidence="7">
    <location>
        <position position="62"/>
    </location>
    <ligand>
        <name>Zn(2+)</name>
        <dbReference type="ChEBI" id="CHEBI:29105"/>
    </ligand>
</feature>
<dbReference type="STRING" id="1121421.SAMN02745123_02527"/>
<dbReference type="NCBIfam" id="TIGR01065">
    <property type="entry name" value="hlyIII"/>
    <property type="match status" value="1"/>
</dbReference>
<keyword evidence="5 8" id="KW-1133">Transmembrane helix</keyword>
<dbReference type="AlphaFoldDB" id="A0A1M6TZP7"/>
<sequence>MLRKLRDPFSGLSHLAGALLSILGLVLLIYHAVSHGKTWHVISFSIFGASLFLLYTASALYHLLPLSPKGVLLLRRIDHMMIFILIAGTYTPVCLIPLRGGWGYSLLVGVWLLAIIGVFLKIFWLEAPRWFSTLLYIVMGWLIVIAFWPLTQSLATGGVVWMVLGGVFYTIGAIFYGTKWPPNLIPGWFGFHEVFHLFVLAGSFSHFWLMMKYIMYI</sequence>
<dbReference type="GO" id="GO:0140911">
    <property type="term" value="F:pore-forming activity"/>
    <property type="evidence" value="ECO:0007669"/>
    <property type="project" value="InterPro"/>
</dbReference>
<keyword evidence="3" id="KW-1003">Cell membrane</keyword>
<feature type="transmembrane region" description="Helical" evidence="8">
    <location>
        <begin position="39"/>
        <end position="61"/>
    </location>
</feature>
<evidence type="ECO:0000256" key="4">
    <source>
        <dbReference type="ARBA" id="ARBA00022692"/>
    </source>
</evidence>
<comment type="similarity">
    <text evidence="2">Belongs to the UPF0073 (Hly-III) family.</text>
</comment>
<feature type="transmembrane region" description="Helical" evidence="8">
    <location>
        <begin position="81"/>
        <end position="98"/>
    </location>
</feature>
<proteinExistence type="inferred from homology"/>
<dbReference type="EMBL" id="FRAR01000018">
    <property type="protein sequence ID" value="SHK62354.1"/>
    <property type="molecule type" value="Genomic_DNA"/>
</dbReference>
<dbReference type="InterPro" id="IPR005744">
    <property type="entry name" value="Hy-lIII"/>
</dbReference>
<keyword evidence="6 8" id="KW-0472">Membrane</keyword>
<feature type="transmembrane region" description="Helical" evidence="8">
    <location>
        <begin position="104"/>
        <end position="123"/>
    </location>
</feature>
<organism evidence="9 10">
    <name type="scientific">Desulforamulus aeronauticus DSM 10349</name>
    <dbReference type="NCBI Taxonomy" id="1121421"/>
    <lineage>
        <taxon>Bacteria</taxon>
        <taxon>Bacillati</taxon>
        <taxon>Bacillota</taxon>
        <taxon>Clostridia</taxon>
        <taxon>Eubacteriales</taxon>
        <taxon>Peptococcaceae</taxon>
        <taxon>Desulforamulus</taxon>
    </lineage>
</organism>
<dbReference type="RefSeq" id="WP_072914901.1">
    <property type="nucleotide sequence ID" value="NZ_FRAR01000018.1"/>
</dbReference>
<evidence type="ECO:0000256" key="5">
    <source>
        <dbReference type="ARBA" id="ARBA00022989"/>
    </source>
</evidence>
<dbReference type="GO" id="GO:0046872">
    <property type="term" value="F:metal ion binding"/>
    <property type="evidence" value="ECO:0007669"/>
    <property type="project" value="UniProtKB-KW"/>
</dbReference>
<keyword evidence="7" id="KW-0479">Metal-binding</keyword>
<evidence type="ECO:0000256" key="8">
    <source>
        <dbReference type="SAM" id="Phobius"/>
    </source>
</evidence>
<gene>
    <name evidence="9" type="ORF">SAMN02745123_02527</name>
</gene>
<feature type="binding site" evidence="7">
    <location>
        <position position="192"/>
    </location>
    <ligand>
        <name>Zn(2+)</name>
        <dbReference type="ChEBI" id="CHEBI:29105"/>
    </ligand>
</feature>
<dbReference type="Proteomes" id="UP000183997">
    <property type="component" value="Unassembled WGS sequence"/>
</dbReference>
<evidence type="ECO:0000313" key="9">
    <source>
        <dbReference type="EMBL" id="SHK62354.1"/>
    </source>
</evidence>
<dbReference type="Pfam" id="PF03006">
    <property type="entry name" value="HlyIII"/>
    <property type="match status" value="1"/>
</dbReference>
<evidence type="ECO:0000313" key="10">
    <source>
        <dbReference type="Proteomes" id="UP000183997"/>
    </source>
</evidence>
<dbReference type="GO" id="GO:0005886">
    <property type="term" value="C:plasma membrane"/>
    <property type="evidence" value="ECO:0007669"/>
    <property type="project" value="UniProtKB-SubCell"/>
</dbReference>
<accession>A0A1M6TZP7</accession>
<protein>
    <submittedName>
        <fullName evidence="9">Hemolysin III</fullName>
    </submittedName>
</protein>
<keyword evidence="10" id="KW-1185">Reference proteome</keyword>
<evidence type="ECO:0000256" key="2">
    <source>
        <dbReference type="ARBA" id="ARBA00008488"/>
    </source>
</evidence>
<name>A0A1M6TZP7_9FIRM</name>
<dbReference type="PANTHER" id="PTHR20855">
    <property type="entry name" value="ADIPOR/PROGESTIN RECEPTOR-RELATED"/>
    <property type="match status" value="1"/>
</dbReference>
<dbReference type="InterPro" id="IPR004254">
    <property type="entry name" value="AdipoR/HlyIII-related"/>
</dbReference>
<feature type="transmembrane region" description="Helical" evidence="8">
    <location>
        <begin position="130"/>
        <end position="148"/>
    </location>
</feature>
<feature type="transmembrane region" description="Helical" evidence="8">
    <location>
        <begin position="12"/>
        <end position="33"/>
    </location>
</feature>
<evidence type="ECO:0000256" key="1">
    <source>
        <dbReference type="ARBA" id="ARBA00004651"/>
    </source>
</evidence>
<keyword evidence="4 8" id="KW-0812">Transmembrane</keyword>
<feature type="transmembrane region" description="Helical" evidence="8">
    <location>
        <begin position="188"/>
        <end position="209"/>
    </location>
</feature>
<evidence type="ECO:0000256" key="3">
    <source>
        <dbReference type="ARBA" id="ARBA00022475"/>
    </source>
</evidence>
<dbReference type="PANTHER" id="PTHR20855:SF3">
    <property type="entry name" value="LD03007P"/>
    <property type="match status" value="1"/>
</dbReference>
<keyword evidence="7" id="KW-0862">Zinc</keyword>
<feature type="binding site" evidence="7">
    <location>
        <position position="196"/>
    </location>
    <ligand>
        <name>Zn(2+)</name>
        <dbReference type="ChEBI" id="CHEBI:29105"/>
    </ligand>
</feature>
<dbReference type="OrthoDB" id="9813689at2"/>
<evidence type="ECO:0000256" key="6">
    <source>
        <dbReference type="ARBA" id="ARBA00023136"/>
    </source>
</evidence>
<reference evidence="10" key="1">
    <citation type="submission" date="2016-11" db="EMBL/GenBank/DDBJ databases">
        <authorList>
            <person name="Varghese N."/>
            <person name="Submissions S."/>
        </authorList>
    </citation>
    <scope>NUCLEOTIDE SEQUENCE [LARGE SCALE GENOMIC DNA]</scope>
    <source>
        <strain evidence="10">DSM 10349</strain>
    </source>
</reference>